<evidence type="ECO:0000256" key="2">
    <source>
        <dbReference type="SAM" id="SignalP"/>
    </source>
</evidence>
<dbReference type="EMBL" id="CAJNOL010003207">
    <property type="protein sequence ID" value="CAF1551892.1"/>
    <property type="molecule type" value="Genomic_DNA"/>
</dbReference>
<dbReference type="Gene3D" id="3.30.740.10">
    <property type="entry name" value="Protein Inhibitor Of Neuronal Nitric Oxide Synthase"/>
    <property type="match status" value="1"/>
</dbReference>
<dbReference type="EMBL" id="CAJOBD010000367">
    <property type="protein sequence ID" value="CAF3655239.1"/>
    <property type="molecule type" value="Genomic_DNA"/>
</dbReference>
<dbReference type="Proteomes" id="UP000663889">
    <property type="component" value="Unassembled WGS sequence"/>
</dbReference>
<dbReference type="Pfam" id="PF01221">
    <property type="entry name" value="Dynein_light"/>
    <property type="match status" value="1"/>
</dbReference>
<dbReference type="Proteomes" id="UP000663874">
    <property type="component" value="Unassembled WGS sequence"/>
</dbReference>
<dbReference type="InterPro" id="IPR001372">
    <property type="entry name" value="Dynein_light_chain_typ-1/2"/>
</dbReference>
<dbReference type="GO" id="GO:0005868">
    <property type="term" value="C:cytoplasmic dynein complex"/>
    <property type="evidence" value="ECO:0007669"/>
    <property type="project" value="TreeGrafter"/>
</dbReference>
<keyword evidence="1" id="KW-0493">Microtubule</keyword>
<gene>
    <name evidence="7" type="ORF">FNK824_LOCUS3952</name>
    <name evidence="8" type="ORF">JBS370_LOCUS6585</name>
    <name evidence="6" type="ORF">JXQ802_LOCUS43699</name>
    <name evidence="3" type="ORF">PYM288_LOCUS9978</name>
    <name evidence="5" type="ORF">SEV965_LOCUS24133</name>
    <name evidence="4" type="ORF">ZHD862_LOCUS25605</name>
</gene>
<dbReference type="EMBL" id="CAJOBE010000276">
    <property type="protein sequence ID" value="CAF3611818.1"/>
    <property type="molecule type" value="Genomic_DNA"/>
</dbReference>
<keyword evidence="9" id="KW-1185">Reference proteome</keyword>
<dbReference type="EMBL" id="CAJNOH010000151">
    <property type="protein sequence ID" value="CAF0910211.1"/>
    <property type="molecule type" value="Genomic_DNA"/>
</dbReference>
<evidence type="ECO:0000313" key="9">
    <source>
        <dbReference type="Proteomes" id="UP000663870"/>
    </source>
</evidence>
<dbReference type="Proteomes" id="UP000663864">
    <property type="component" value="Unassembled WGS sequence"/>
</dbReference>
<evidence type="ECO:0000313" key="6">
    <source>
        <dbReference type="EMBL" id="CAF1551892.1"/>
    </source>
</evidence>
<keyword evidence="1" id="KW-0963">Cytoplasm</keyword>
<comment type="similarity">
    <text evidence="1">Belongs to the dynein light chain family.</text>
</comment>
<keyword evidence="1" id="KW-0505">Motor protein</keyword>
<feature type="chain" id="PRO_5044132042" description="Dynein light chain" evidence="2">
    <location>
        <begin position="25"/>
        <end position="118"/>
    </location>
</feature>
<dbReference type="EMBL" id="CAJNOU010001842">
    <property type="protein sequence ID" value="CAF1258891.1"/>
    <property type="molecule type" value="Genomic_DNA"/>
</dbReference>
<dbReference type="Proteomes" id="UP000663836">
    <property type="component" value="Unassembled WGS sequence"/>
</dbReference>
<dbReference type="SMART" id="SM01375">
    <property type="entry name" value="Dynein_light"/>
    <property type="match status" value="1"/>
</dbReference>
<dbReference type="PANTHER" id="PTHR11886:SF35">
    <property type="entry name" value="DYNEIN LIGHT CHAIN"/>
    <property type="match status" value="1"/>
</dbReference>
<dbReference type="AlphaFoldDB" id="A0A815AMU5"/>
<dbReference type="InterPro" id="IPR037177">
    <property type="entry name" value="DLC_sf"/>
</dbReference>
<reference evidence="5" key="1">
    <citation type="submission" date="2021-02" db="EMBL/GenBank/DDBJ databases">
        <authorList>
            <person name="Nowell W R."/>
        </authorList>
    </citation>
    <scope>NUCLEOTIDE SEQUENCE</scope>
</reference>
<keyword evidence="1" id="KW-0243">Dynein</keyword>
<feature type="signal peptide" evidence="2">
    <location>
        <begin position="1"/>
        <end position="24"/>
    </location>
</feature>
<keyword evidence="2" id="KW-0732">Signal</keyword>
<evidence type="ECO:0000256" key="1">
    <source>
        <dbReference type="RuleBase" id="RU365010"/>
    </source>
</evidence>
<keyword evidence="1" id="KW-0206">Cytoskeleton</keyword>
<accession>A0A815AMU5</accession>
<evidence type="ECO:0000313" key="7">
    <source>
        <dbReference type="EMBL" id="CAF3611818.1"/>
    </source>
</evidence>
<dbReference type="Proteomes" id="UP000663870">
    <property type="component" value="Unassembled WGS sequence"/>
</dbReference>
<dbReference type="GO" id="GO:0045505">
    <property type="term" value="F:dynein intermediate chain binding"/>
    <property type="evidence" value="ECO:0007669"/>
    <property type="project" value="TreeGrafter"/>
</dbReference>
<dbReference type="Proteomes" id="UP000663854">
    <property type="component" value="Unassembled WGS sequence"/>
</dbReference>
<evidence type="ECO:0000313" key="10">
    <source>
        <dbReference type="Proteomes" id="UP000663889"/>
    </source>
</evidence>
<protein>
    <recommendedName>
        <fullName evidence="1">Dynein light chain</fullName>
    </recommendedName>
</protein>
<dbReference type="GO" id="GO:0005874">
    <property type="term" value="C:microtubule"/>
    <property type="evidence" value="ECO:0007669"/>
    <property type="project" value="UniProtKB-KW"/>
</dbReference>
<evidence type="ECO:0000313" key="8">
    <source>
        <dbReference type="EMBL" id="CAF3655239.1"/>
    </source>
</evidence>
<comment type="subcellular location">
    <subcellularLocation>
        <location evidence="1">Cytoplasm</location>
        <location evidence="1">Cytoskeleton</location>
    </subcellularLocation>
</comment>
<evidence type="ECO:0000313" key="5">
    <source>
        <dbReference type="EMBL" id="CAF1258891.1"/>
    </source>
</evidence>
<evidence type="ECO:0000313" key="3">
    <source>
        <dbReference type="EMBL" id="CAF0910211.1"/>
    </source>
</evidence>
<comment type="caution">
    <text evidence="5">The sequence shown here is derived from an EMBL/GenBank/DDBJ whole genome shotgun (WGS) entry which is preliminary data.</text>
</comment>
<dbReference type="EMBL" id="CAJNOT010001842">
    <property type="protein sequence ID" value="CAF1255250.1"/>
    <property type="molecule type" value="Genomic_DNA"/>
</dbReference>
<name>A0A815AMU5_9BILA</name>
<dbReference type="GO" id="GO:0007017">
    <property type="term" value="P:microtubule-based process"/>
    <property type="evidence" value="ECO:0007669"/>
    <property type="project" value="InterPro"/>
</dbReference>
<organism evidence="5 10">
    <name type="scientific">Rotaria sordida</name>
    <dbReference type="NCBI Taxonomy" id="392033"/>
    <lineage>
        <taxon>Eukaryota</taxon>
        <taxon>Metazoa</taxon>
        <taxon>Spiralia</taxon>
        <taxon>Gnathifera</taxon>
        <taxon>Rotifera</taxon>
        <taxon>Eurotatoria</taxon>
        <taxon>Bdelloidea</taxon>
        <taxon>Philodinida</taxon>
        <taxon>Philodinidae</taxon>
        <taxon>Rotaria</taxon>
    </lineage>
</organism>
<sequence length="118" mass="13635">MAQKYFLLILFVCVLLLLIKDVHTQQPDVTVRISNMTQSMTQDAIRITKEAFIKFNGYTVKSRSSIAKYIHYQFDHLHKPSWQCIIGRDFALSIASENEKRIILDVGKITVLIFKGKC</sequence>
<evidence type="ECO:0000313" key="4">
    <source>
        <dbReference type="EMBL" id="CAF1255250.1"/>
    </source>
</evidence>
<proteinExistence type="inferred from homology"/>
<dbReference type="SUPFAM" id="SSF54648">
    <property type="entry name" value="DLC"/>
    <property type="match status" value="1"/>
</dbReference>
<dbReference type="PANTHER" id="PTHR11886">
    <property type="entry name" value="DYNEIN LIGHT CHAIN"/>
    <property type="match status" value="1"/>
</dbReference>